<evidence type="ECO:0000313" key="7">
    <source>
        <dbReference type="EMBL" id="GAA5193077.1"/>
    </source>
</evidence>
<evidence type="ECO:0000259" key="5">
    <source>
        <dbReference type="PROSITE" id="PS50885"/>
    </source>
</evidence>
<dbReference type="Pfam" id="PF00990">
    <property type="entry name" value="GGDEF"/>
    <property type="match status" value="1"/>
</dbReference>
<dbReference type="CDD" id="cd01949">
    <property type="entry name" value="GGDEF"/>
    <property type="match status" value="1"/>
</dbReference>
<keyword evidence="2 4" id="KW-1133">Transmembrane helix</keyword>
<dbReference type="PANTHER" id="PTHR45138:SF9">
    <property type="entry name" value="DIGUANYLATE CYCLASE DGCM-RELATED"/>
    <property type="match status" value="1"/>
</dbReference>
<reference evidence="8" key="1">
    <citation type="journal article" date="2019" name="Int. J. Syst. Evol. Microbiol.">
        <title>The Global Catalogue of Microorganisms (GCM) 10K type strain sequencing project: providing services to taxonomists for standard genome sequencing and annotation.</title>
        <authorList>
            <consortium name="The Broad Institute Genomics Platform"/>
            <consortium name="The Broad Institute Genome Sequencing Center for Infectious Disease"/>
            <person name="Wu L."/>
            <person name="Ma J."/>
        </authorList>
    </citation>
    <scope>NUCLEOTIDE SEQUENCE [LARGE SCALE GENOMIC DNA]</scope>
    <source>
        <strain evidence="8">JCM 18304</strain>
    </source>
</reference>
<dbReference type="SUPFAM" id="SSF55781">
    <property type="entry name" value="GAF domain-like"/>
    <property type="match status" value="1"/>
</dbReference>
<dbReference type="SUPFAM" id="SSF158472">
    <property type="entry name" value="HAMP domain-like"/>
    <property type="match status" value="1"/>
</dbReference>
<organism evidence="7 8">
    <name type="scientific">Rugosimonospora acidiphila</name>
    <dbReference type="NCBI Taxonomy" id="556531"/>
    <lineage>
        <taxon>Bacteria</taxon>
        <taxon>Bacillati</taxon>
        <taxon>Actinomycetota</taxon>
        <taxon>Actinomycetes</taxon>
        <taxon>Micromonosporales</taxon>
        <taxon>Micromonosporaceae</taxon>
        <taxon>Rugosimonospora</taxon>
    </lineage>
</organism>
<dbReference type="Pfam" id="PF00672">
    <property type="entry name" value="HAMP"/>
    <property type="match status" value="1"/>
</dbReference>
<dbReference type="InterPro" id="IPR000160">
    <property type="entry name" value="GGDEF_dom"/>
</dbReference>
<dbReference type="SMART" id="SM00304">
    <property type="entry name" value="HAMP"/>
    <property type="match status" value="1"/>
</dbReference>
<dbReference type="InterPro" id="IPR029787">
    <property type="entry name" value="Nucleotide_cyclase"/>
</dbReference>
<dbReference type="PANTHER" id="PTHR45138">
    <property type="entry name" value="REGULATORY COMPONENTS OF SENSORY TRANSDUCTION SYSTEM"/>
    <property type="match status" value="1"/>
</dbReference>
<feature type="domain" description="GGDEF" evidence="6">
    <location>
        <begin position="513"/>
        <end position="657"/>
    </location>
</feature>
<feature type="region of interest" description="Disordered" evidence="3">
    <location>
        <begin position="663"/>
        <end position="699"/>
    </location>
</feature>
<name>A0ABP9S9E8_9ACTN</name>
<dbReference type="InterPro" id="IPR003660">
    <property type="entry name" value="HAMP_dom"/>
</dbReference>
<comment type="caution">
    <text evidence="7">The sequence shown here is derived from an EMBL/GenBank/DDBJ whole genome shotgun (WGS) entry which is preliminary data.</text>
</comment>
<feature type="domain" description="HAMP" evidence="5">
    <location>
        <begin position="268"/>
        <end position="320"/>
    </location>
</feature>
<evidence type="ECO:0000256" key="1">
    <source>
        <dbReference type="ARBA" id="ARBA00022692"/>
    </source>
</evidence>
<feature type="transmembrane region" description="Helical" evidence="4">
    <location>
        <begin position="244"/>
        <end position="267"/>
    </location>
</feature>
<evidence type="ECO:0000256" key="2">
    <source>
        <dbReference type="ARBA" id="ARBA00022989"/>
    </source>
</evidence>
<dbReference type="PROSITE" id="PS50887">
    <property type="entry name" value="GGDEF"/>
    <property type="match status" value="1"/>
</dbReference>
<evidence type="ECO:0000256" key="4">
    <source>
        <dbReference type="SAM" id="Phobius"/>
    </source>
</evidence>
<dbReference type="InterPro" id="IPR043128">
    <property type="entry name" value="Rev_trsase/Diguanyl_cyclase"/>
</dbReference>
<dbReference type="InterPro" id="IPR003018">
    <property type="entry name" value="GAF"/>
</dbReference>
<keyword evidence="8" id="KW-1185">Reference proteome</keyword>
<dbReference type="Gene3D" id="6.10.340.10">
    <property type="match status" value="1"/>
</dbReference>
<gene>
    <name evidence="7" type="ORF">GCM10023322_54080</name>
</gene>
<evidence type="ECO:0000259" key="6">
    <source>
        <dbReference type="PROSITE" id="PS50887"/>
    </source>
</evidence>
<dbReference type="Pfam" id="PF13185">
    <property type="entry name" value="GAF_2"/>
    <property type="match status" value="1"/>
</dbReference>
<protein>
    <recommendedName>
        <fullName evidence="9">Diguanylate cyclase (GGDEF) domain-containing protein</fullName>
    </recommendedName>
</protein>
<dbReference type="EMBL" id="BAABJQ010000018">
    <property type="protein sequence ID" value="GAA5193077.1"/>
    <property type="molecule type" value="Genomic_DNA"/>
</dbReference>
<dbReference type="InterPro" id="IPR050469">
    <property type="entry name" value="Diguanylate_Cyclase"/>
</dbReference>
<dbReference type="Proteomes" id="UP001501570">
    <property type="component" value="Unassembled WGS sequence"/>
</dbReference>
<dbReference type="SUPFAM" id="SSF55073">
    <property type="entry name" value="Nucleotide cyclase"/>
    <property type="match status" value="1"/>
</dbReference>
<dbReference type="PROSITE" id="PS50885">
    <property type="entry name" value="HAMP"/>
    <property type="match status" value="1"/>
</dbReference>
<dbReference type="InterPro" id="IPR029016">
    <property type="entry name" value="GAF-like_dom_sf"/>
</dbReference>
<dbReference type="RefSeq" id="WP_425570961.1">
    <property type="nucleotide sequence ID" value="NZ_BAABJQ010000018.1"/>
</dbReference>
<evidence type="ECO:0000313" key="8">
    <source>
        <dbReference type="Proteomes" id="UP001501570"/>
    </source>
</evidence>
<dbReference type="Gene3D" id="3.30.70.270">
    <property type="match status" value="1"/>
</dbReference>
<dbReference type="SMART" id="SM00065">
    <property type="entry name" value="GAF"/>
    <property type="match status" value="1"/>
</dbReference>
<dbReference type="SMART" id="SM00267">
    <property type="entry name" value="GGDEF"/>
    <property type="match status" value="1"/>
</dbReference>
<proteinExistence type="predicted"/>
<dbReference type="CDD" id="cd06225">
    <property type="entry name" value="HAMP"/>
    <property type="match status" value="1"/>
</dbReference>
<evidence type="ECO:0008006" key="9">
    <source>
        <dbReference type="Google" id="ProtNLM"/>
    </source>
</evidence>
<accession>A0ABP9S9E8</accession>
<sequence>MAFTLRARLTAAFLAVVFGPVLLGAVLVALTVQRVDSARAADRLNLASDAVRGSVNALCQQLHAVASTAALLPDSAREPDGVALVAGGAAGAVRVEDRSGRVLFSTGAAPPRPWAECAGPPGDAPRPGAGHGYTAIAARVPLRDQRGVSAGYAFAVRALDAALLARLTPNASVTLIGGGPEALSTEPLSTEPANRAERVADVAAGLPDGETGRTAGRYVRRLTPAADEPLPLAISTPGPGVGGLGPILAGAVALAATIALGVAWWLARGTTRPLAELAGAVDRAAGGDLSARAPVRGLDEIGRLAATFNRMTREMQAYVGALTASRDQLRGHLDMLGRTLSSTHDLHRILGVILQTARAVTGARSGAVLLVEQDALVGISDDLPLRVPLGTGLLGSVAATGTPLRGRVGRDGPALVPEEPTCLTYVAVPLRGPDSVRGVLALYDRLGADEFDDADVATLRTFAGQAAIAVENVRMHEEAQRLSHTDPLTGLYNYRTLNEALRREVERAGRFGHQLCVLVLDLDRFKEVNDSFGHAAGDAVLVEFARRVRAEIREVDLAFRHGGEEFVLLLPETDAPGGITVAERLCAAIGGTPMVVPPRLPDSRVHKPAGRVPVTVSVGVAVFPDDGTSGPAVMEAADDALYAAKAAGRNTCRAAGGDADLIASPAPGLSTGGAPELVAGGGGSGASTGPHAPRQSRGR</sequence>
<keyword evidence="1 4" id="KW-0812">Transmembrane</keyword>
<dbReference type="NCBIfam" id="TIGR00254">
    <property type="entry name" value="GGDEF"/>
    <property type="match status" value="1"/>
</dbReference>
<evidence type="ECO:0000256" key="3">
    <source>
        <dbReference type="SAM" id="MobiDB-lite"/>
    </source>
</evidence>
<keyword evidence="4" id="KW-0472">Membrane</keyword>
<dbReference type="Gene3D" id="3.30.450.40">
    <property type="match status" value="1"/>
</dbReference>